<evidence type="ECO:0000313" key="1">
    <source>
        <dbReference type="EMBL" id="CAF3798297.1"/>
    </source>
</evidence>
<dbReference type="Gene3D" id="3.40.50.2300">
    <property type="match status" value="1"/>
</dbReference>
<comment type="caution">
    <text evidence="1">The sequence shown here is derived from an EMBL/GenBank/DDBJ whole genome shotgun (WGS) entry which is preliminary data.</text>
</comment>
<gene>
    <name evidence="1" type="ORF">OTI717_LOCUS18125</name>
</gene>
<evidence type="ECO:0000313" key="2">
    <source>
        <dbReference type="Proteomes" id="UP000663823"/>
    </source>
</evidence>
<sequence length="68" mass="7699">MLLQSYDVTVKSKSITIAKSANKDDIEITLNNASKDKWQLAIVILNNTSDSVYNYVKQCVNQRYSLVT</sequence>
<accession>A0A819BWC9</accession>
<dbReference type="AlphaFoldDB" id="A0A819BWC9"/>
<name>A0A819BWC9_9BILA</name>
<dbReference type="Proteomes" id="UP000663823">
    <property type="component" value="Unassembled WGS sequence"/>
</dbReference>
<proteinExistence type="predicted"/>
<reference evidence="1" key="1">
    <citation type="submission" date="2021-02" db="EMBL/GenBank/DDBJ databases">
        <authorList>
            <person name="Nowell W R."/>
        </authorList>
    </citation>
    <scope>NUCLEOTIDE SEQUENCE</scope>
</reference>
<protein>
    <submittedName>
        <fullName evidence="1">Uncharacterized protein</fullName>
    </submittedName>
</protein>
<organism evidence="1 2">
    <name type="scientific">Rotaria sordida</name>
    <dbReference type="NCBI Taxonomy" id="392033"/>
    <lineage>
        <taxon>Eukaryota</taxon>
        <taxon>Metazoa</taxon>
        <taxon>Spiralia</taxon>
        <taxon>Gnathifera</taxon>
        <taxon>Rotifera</taxon>
        <taxon>Eurotatoria</taxon>
        <taxon>Bdelloidea</taxon>
        <taxon>Philodinida</taxon>
        <taxon>Philodinidae</taxon>
        <taxon>Rotaria</taxon>
    </lineage>
</organism>
<dbReference type="EMBL" id="CAJOAX010002468">
    <property type="protein sequence ID" value="CAF3798297.1"/>
    <property type="molecule type" value="Genomic_DNA"/>
</dbReference>